<comment type="subcellular location">
    <subcellularLocation>
        <location evidence="1">Cell membrane</location>
        <topology evidence="1">Multi-pass membrane protein</topology>
    </subcellularLocation>
</comment>
<evidence type="ECO:0000256" key="4">
    <source>
        <dbReference type="ARBA" id="ARBA00022989"/>
    </source>
</evidence>
<proteinExistence type="predicted"/>
<accession>A0A6J6SNA0</accession>
<dbReference type="EMBL" id="CAEZYW010000056">
    <property type="protein sequence ID" value="CAB4736362.1"/>
    <property type="molecule type" value="Genomic_DNA"/>
</dbReference>
<dbReference type="Pfam" id="PF13396">
    <property type="entry name" value="PLDc_N"/>
    <property type="match status" value="1"/>
</dbReference>
<feature type="domain" description="Cardiolipin synthase N-terminal" evidence="8">
    <location>
        <begin position="12"/>
        <end position="57"/>
    </location>
</feature>
<dbReference type="AlphaFoldDB" id="A0A6J6SNA0"/>
<keyword evidence="2" id="KW-1003">Cell membrane</keyword>
<organism evidence="9">
    <name type="scientific">freshwater metagenome</name>
    <dbReference type="NCBI Taxonomy" id="449393"/>
    <lineage>
        <taxon>unclassified sequences</taxon>
        <taxon>metagenomes</taxon>
        <taxon>ecological metagenomes</taxon>
    </lineage>
</organism>
<feature type="transmembrane region" description="Helical" evidence="7">
    <location>
        <begin position="34"/>
        <end position="55"/>
    </location>
</feature>
<reference evidence="9" key="1">
    <citation type="submission" date="2020-05" db="EMBL/GenBank/DDBJ databases">
        <authorList>
            <person name="Chiriac C."/>
            <person name="Salcher M."/>
            <person name="Ghai R."/>
            <person name="Kavagutti S V."/>
        </authorList>
    </citation>
    <scope>NUCLEOTIDE SEQUENCE</scope>
</reference>
<evidence type="ECO:0000256" key="7">
    <source>
        <dbReference type="SAM" id="Phobius"/>
    </source>
</evidence>
<protein>
    <submittedName>
        <fullName evidence="9">Unannotated protein</fullName>
    </submittedName>
</protein>
<evidence type="ECO:0000256" key="1">
    <source>
        <dbReference type="ARBA" id="ARBA00004651"/>
    </source>
</evidence>
<sequence>MLRVLGILVLIALYVSFIVDVVRTPRADVRALPKLLWLVIVVILPILGGILWFFFGRTRPAPGSRWGRRRRPVAPDDDPRFLKQLDEDAWRRRMRERRGEA</sequence>
<evidence type="ECO:0000259" key="8">
    <source>
        <dbReference type="Pfam" id="PF13396"/>
    </source>
</evidence>
<name>A0A6J6SNA0_9ZZZZ</name>
<evidence type="ECO:0000256" key="3">
    <source>
        <dbReference type="ARBA" id="ARBA00022692"/>
    </source>
</evidence>
<evidence type="ECO:0000256" key="5">
    <source>
        <dbReference type="ARBA" id="ARBA00023136"/>
    </source>
</evidence>
<keyword evidence="5 7" id="KW-0472">Membrane</keyword>
<keyword evidence="4 7" id="KW-1133">Transmembrane helix</keyword>
<dbReference type="GO" id="GO:0005886">
    <property type="term" value="C:plasma membrane"/>
    <property type="evidence" value="ECO:0007669"/>
    <property type="project" value="UniProtKB-SubCell"/>
</dbReference>
<evidence type="ECO:0000313" key="9">
    <source>
        <dbReference type="EMBL" id="CAB4736362.1"/>
    </source>
</evidence>
<dbReference type="InterPro" id="IPR027379">
    <property type="entry name" value="CLS_N"/>
</dbReference>
<feature type="region of interest" description="Disordered" evidence="6">
    <location>
        <begin position="61"/>
        <end position="80"/>
    </location>
</feature>
<keyword evidence="3 7" id="KW-0812">Transmembrane</keyword>
<gene>
    <name evidence="9" type="ORF">UFOPK2786_00511</name>
</gene>
<evidence type="ECO:0000256" key="6">
    <source>
        <dbReference type="SAM" id="MobiDB-lite"/>
    </source>
</evidence>
<evidence type="ECO:0000256" key="2">
    <source>
        <dbReference type="ARBA" id="ARBA00022475"/>
    </source>
</evidence>